<evidence type="ECO:0000259" key="2">
    <source>
        <dbReference type="Pfam" id="PF17338"/>
    </source>
</evidence>
<dbReference type="EMBL" id="LR796633">
    <property type="protein sequence ID" value="CAB4155935.1"/>
    <property type="molecule type" value="Genomic_DNA"/>
</dbReference>
<reference evidence="5" key="1">
    <citation type="submission" date="2020-05" db="EMBL/GenBank/DDBJ databases">
        <authorList>
            <person name="Chiriac C."/>
            <person name="Salcher M."/>
            <person name="Ghai R."/>
            <person name="Kavagutti S V."/>
        </authorList>
    </citation>
    <scope>NUCLEOTIDE SEQUENCE</scope>
</reference>
<accession>A0A6J5PHI3</accession>
<dbReference type="EMBL" id="LR796833">
    <property type="protein sequence ID" value="CAB4168618.1"/>
    <property type="molecule type" value="Genomic_DNA"/>
</dbReference>
<organism evidence="5">
    <name type="scientific">uncultured Caudovirales phage</name>
    <dbReference type="NCBI Taxonomy" id="2100421"/>
    <lineage>
        <taxon>Viruses</taxon>
        <taxon>Duplodnaviria</taxon>
        <taxon>Heunggongvirae</taxon>
        <taxon>Uroviricota</taxon>
        <taxon>Caudoviricetes</taxon>
        <taxon>Peduoviridae</taxon>
        <taxon>Maltschvirus</taxon>
        <taxon>Maltschvirus maltsch</taxon>
    </lineage>
</organism>
<dbReference type="EMBL" id="LR797372">
    <property type="protein sequence ID" value="CAB4211018.1"/>
    <property type="molecule type" value="Genomic_DNA"/>
</dbReference>
<feature type="domain" description="ART-PolyVal-like" evidence="3">
    <location>
        <begin position="56"/>
        <end position="255"/>
    </location>
</feature>
<dbReference type="Pfam" id="PF17338">
    <property type="entry name" value="GP88"/>
    <property type="match status" value="1"/>
</dbReference>
<evidence type="ECO:0000313" key="5">
    <source>
        <dbReference type="EMBL" id="CAB4168618.1"/>
    </source>
</evidence>
<proteinExistence type="predicted"/>
<evidence type="ECO:0000256" key="1">
    <source>
        <dbReference type="SAM" id="MobiDB-lite"/>
    </source>
</evidence>
<sequence>MINDRAKAIRSALLTAYNTHKAGGGKIIPHGDPQRDDNLAEFMRGANRAVLNKDKSPKVFYHGTTVPDDFSEFSLGQPNYTEEEHGESYRRIYTHNDPTTYLGSHFAEEPEVANKFARGLYGEAKDAKEGNRVIPVHLNIKKPLVTTESNMISSMLRHPYDHPDVEQQFNNDEDAERYYHPDEIDYRISKNKMALKLATEDDSSFAEQMAEKYKNRLIENGYDGVKYKNEVEGGNSWIAFHPNQIKSAVGNRGTFDPNEPDITKAGGGDVDLPMDDALAKNVDLPMDEANRMERAQEMGANLETPLFHGTPKKDLTNLSRLHGTRKAKSEQLGEERGFNSLGIWLSNRSDKSGAEMYAGKEGAIFPVYSLAKKPFVIHGQEHARGERDVAFKKFQTLLEKLTVDNGGSVWNRDMKPVRKWFADNGYDSVILKNTYGDAATGGPSQDMHIILDDKNVRSKFAKFDPKLAHESDIGAATGGFIHDPEKAKRYALMIARGLHKAAGGDVEEDKAPASSGKTITNALPGQPTRTFIEPKHGNEHVFAVTDPDKDVTTKSLAAETNAALAHHMSLPQGQQIANSKASGNKLAPYVGRDDNGDVKPFLTMNAKLEKASAGYEAGKGYEGVDPLKLEGGIGVKTIGLPLSPSYQHKKYKVCANASSCGPFCLGQHSGNYSNADWWPQQNSLNKTHAFLSEPGALIVQLHNEIKREKYAAEMQGNKLAVRMNVLSDTDPRVWESLIKQHPDVDFYDYTKMNYDPIARNHHYTYSSTGVSQPKENTGLDKDIYNPNQNWKQMRQRLDTGSNVAMVFTHNNHLPNEVHDQETGKKYRVIDGTTHDYRPLDKQPKGYDGVIVGLRNLDHRQGRDVAAEKSKGFMVHYDPKIQMVPNKRTGEPTKTAMKDDNGATIPTNRTVVIAPQSIAPKSKDFVPHNQREGRAHGGAVEGEMPPEYAIQQFHNFDKFNGSDTAPASNTQKYAYGGPVEGDVVRRALNLTRQTRS</sequence>
<evidence type="ECO:0000313" key="4">
    <source>
        <dbReference type="EMBL" id="CAB4155935.1"/>
    </source>
</evidence>
<feature type="region of interest" description="Disordered" evidence="1">
    <location>
        <begin position="505"/>
        <end position="527"/>
    </location>
</feature>
<protein>
    <submittedName>
        <fullName evidence="5">Uncharacterized protein</fullName>
    </submittedName>
</protein>
<name>A0A6J5PHI3_9CAUD</name>
<dbReference type="InterPro" id="IPR049522">
    <property type="entry name" value="ART-PolyVal_dom"/>
</dbReference>
<feature type="domain" description="ART-PolyVal-like" evidence="3">
    <location>
        <begin position="306"/>
        <end position="436"/>
    </location>
</feature>
<evidence type="ECO:0000313" key="6">
    <source>
        <dbReference type="EMBL" id="CAB4181171.1"/>
    </source>
</evidence>
<evidence type="ECO:0000313" key="8">
    <source>
        <dbReference type="EMBL" id="CAB4211018.1"/>
    </source>
</evidence>
<dbReference type="InterPro" id="IPR020290">
    <property type="entry name" value="Gp88"/>
</dbReference>
<gene>
    <name evidence="6" type="ORF">UFOVP1069_19</name>
    <name evidence="7" type="ORF">UFOVP1301_48</name>
    <name evidence="8" type="ORF">UFOVP1415_66</name>
    <name evidence="4" type="ORF">UFOVP663_33</name>
    <name evidence="5" type="ORF">UFOVP894_9</name>
</gene>
<feature type="domain" description="Gene product 88" evidence="2">
    <location>
        <begin position="643"/>
        <end position="854"/>
    </location>
</feature>
<feature type="region of interest" description="Disordered" evidence="1">
    <location>
        <begin position="921"/>
        <end position="940"/>
    </location>
</feature>
<dbReference type="Pfam" id="PF18760">
    <property type="entry name" value="ART-PolyVal"/>
    <property type="match status" value="2"/>
</dbReference>
<dbReference type="EMBL" id="LR797012">
    <property type="protein sequence ID" value="CAB4181171.1"/>
    <property type="molecule type" value="Genomic_DNA"/>
</dbReference>
<dbReference type="EMBL" id="LR797249">
    <property type="protein sequence ID" value="CAB4195996.1"/>
    <property type="molecule type" value="Genomic_DNA"/>
</dbReference>
<feature type="compositionally biased region" description="Polar residues" evidence="1">
    <location>
        <begin position="515"/>
        <end position="527"/>
    </location>
</feature>
<evidence type="ECO:0000313" key="7">
    <source>
        <dbReference type="EMBL" id="CAB4195996.1"/>
    </source>
</evidence>
<evidence type="ECO:0000259" key="3">
    <source>
        <dbReference type="Pfam" id="PF18760"/>
    </source>
</evidence>
<feature type="compositionally biased region" description="Basic and acidic residues" evidence="1">
    <location>
        <begin position="921"/>
        <end position="934"/>
    </location>
</feature>